<keyword evidence="3" id="KW-0677">Repeat</keyword>
<keyword evidence="11" id="KW-1185">Reference proteome</keyword>
<comment type="subcellular location">
    <subcellularLocation>
        <location evidence="7">Cytoplasm</location>
        <location evidence="7">Nucleoid</location>
    </subcellularLocation>
</comment>
<evidence type="ECO:0000256" key="7">
    <source>
        <dbReference type="HAMAP-Rule" id="MF_01008"/>
    </source>
</evidence>
<evidence type="ECO:0000313" key="10">
    <source>
        <dbReference type="EMBL" id="KAA2215298.1"/>
    </source>
</evidence>
<accession>A0A5B2TN49</accession>
<dbReference type="GO" id="GO:0005737">
    <property type="term" value="C:cytoplasm"/>
    <property type="evidence" value="ECO:0007669"/>
    <property type="project" value="UniProtKB-UniRule"/>
</dbReference>
<dbReference type="InterPro" id="IPR035642">
    <property type="entry name" value="MraZ_N"/>
</dbReference>
<comment type="caution">
    <text evidence="10">The sequence shown here is derived from an EMBL/GenBank/DDBJ whole genome shotgun (WGS) entry which is preliminary data.</text>
</comment>
<dbReference type="InterPro" id="IPR020603">
    <property type="entry name" value="MraZ_dom"/>
</dbReference>
<evidence type="ECO:0000256" key="2">
    <source>
        <dbReference type="ARBA" id="ARBA00022490"/>
    </source>
</evidence>
<feature type="domain" description="SpoVT-AbrB" evidence="9">
    <location>
        <begin position="83"/>
        <end position="126"/>
    </location>
</feature>
<feature type="domain" description="SpoVT-AbrB" evidence="9">
    <location>
        <begin position="7"/>
        <end position="54"/>
    </location>
</feature>
<evidence type="ECO:0000256" key="1">
    <source>
        <dbReference type="ARBA" id="ARBA00013860"/>
    </source>
</evidence>
<dbReference type="GO" id="GO:0003700">
    <property type="term" value="F:DNA-binding transcription factor activity"/>
    <property type="evidence" value="ECO:0007669"/>
    <property type="project" value="UniProtKB-UniRule"/>
</dbReference>
<comment type="similarity">
    <text evidence="7">Belongs to the MraZ family.</text>
</comment>
<dbReference type="SUPFAM" id="SSF89447">
    <property type="entry name" value="AbrB/MazE/MraZ-like"/>
    <property type="match status" value="1"/>
</dbReference>
<dbReference type="InterPro" id="IPR007159">
    <property type="entry name" value="SpoVT-AbrB_dom"/>
</dbReference>
<evidence type="ECO:0000256" key="8">
    <source>
        <dbReference type="SAM" id="MobiDB-lite"/>
    </source>
</evidence>
<sequence>MTRFLGTHVNRLDRKGRVSVPAPFRAELTRAESDELIFVPSHREACIEAYTSRAFDDLVEKLENFDEFSEEREDFAATLYADAHPMRPDSEGRIMMPEALIAHAGLQESVAFIGMGKKFQIWDPEAARQRNSQARARVGEKGLTLPGRGPARPEGGA</sequence>
<dbReference type="NCBIfam" id="NF001477">
    <property type="entry name" value="PRK00326.2-4"/>
    <property type="match status" value="1"/>
</dbReference>
<keyword evidence="6 7" id="KW-0804">Transcription</keyword>
<protein>
    <recommendedName>
        <fullName evidence="1 7">Transcriptional regulator MraZ</fullName>
    </recommendedName>
</protein>
<gene>
    <name evidence="7 10" type="primary">mraZ</name>
    <name evidence="10" type="ORF">F0Q34_03335</name>
</gene>
<keyword evidence="4 7" id="KW-0805">Transcription regulation</keyword>
<keyword evidence="5 7" id="KW-0238">DNA-binding</keyword>
<dbReference type="Gene3D" id="3.40.1550.20">
    <property type="entry name" value="Transcriptional regulator MraZ domain"/>
    <property type="match status" value="1"/>
</dbReference>
<dbReference type="GO" id="GO:2000143">
    <property type="term" value="P:negative regulation of DNA-templated transcription initiation"/>
    <property type="evidence" value="ECO:0007669"/>
    <property type="project" value="TreeGrafter"/>
</dbReference>
<dbReference type="InterPro" id="IPR037914">
    <property type="entry name" value="SpoVT-AbrB_sf"/>
</dbReference>
<dbReference type="AlphaFoldDB" id="A0A5B2TN49"/>
<evidence type="ECO:0000256" key="4">
    <source>
        <dbReference type="ARBA" id="ARBA00023015"/>
    </source>
</evidence>
<comment type="subunit">
    <text evidence="7">Forms oligomers.</text>
</comment>
<feature type="compositionally biased region" description="Low complexity" evidence="8">
    <location>
        <begin position="146"/>
        <end position="157"/>
    </location>
</feature>
<evidence type="ECO:0000313" key="11">
    <source>
        <dbReference type="Proteomes" id="UP000322110"/>
    </source>
</evidence>
<dbReference type="PROSITE" id="PS51740">
    <property type="entry name" value="SPOVT_ABRB"/>
    <property type="match status" value="2"/>
</dbReference>
<feature type="region of interest" description="Disordered" evidence="8">
    <location>
        <begin position="129"/>
        <end position="157"/>
    </location>
</feature>
<organism evidence="10 11">
    <name type="scientific">Teichococcus oryzae</name>
    <dbReference type="NCBI Taxonomy" id="1608942"/>
    <lineage>
        <taxon>Bacteria</taxon>
        <taxon>Pseudomonadati</taxon>
        <taxon>Pseudomonadota</taxon>
        <taxon>Alphaproteobacteria</taxon>
        <taxon>Acetobacterales</taxon>
        <taxon>Roseomonadaceae</taxon>
        <taxon>Roseomonas</taxon>
    </lineage>
</organism>
<reference evidence="10 11" key="1">
    <citation type="journal article" date="2015" name="Int. J. Syst. Evol. Microbiol.">
        <title>Roseomonas oryzae sp. nov., isolated from paddy rhizosphere soil.</title>
        <authorList>
            <person name="Ramaprasad E.V."/>
            <person name="Sasikala Ch."/>
            <person name="Ramana Ch.V."/>
        </authorList>
    </citation>
    <scope>NUCLEOTIDE SEQUENCE [LARGE SCALE GENOMIC DNA]</scope>
    <source>
        <strain evidence="10 11">KCTC 42542</strain>
    </source>
</reference>
<dbReference type="CDD" id="cd16320">
    <property type="entry name" value="MraZ_N"/>
    <property type="match status" value="1"/>
</dbReference>
<dbReference type="InterPro" id="IPR035644">
    <property type="entry name" value="MraZ_C"/>
</dbReference>
<dbReference type="CDD" id="cd16321">
    <property type="entry name" value="MraZ_C"/>
    <property type="match status" value="1"/>
</dbReference>
<evidence type="ECO:0000256" key="6">
    <source>
        <dbReference type="ARBA" id="ARBA00023163"/>
    </source>
</evidence>
<evidence type="ECO:0000256" key="5">
    <source>
        <dbReference type="ARBA" id="ARBA00023125"/>
    </source>
</evidence>
<name>A0A5B2TN49_9PROT</name>
<dbReference type="OrthoDB" id="9807753at2"/>
<dbReference type="GO" id="GO:0000976">
    <property type="term" value="F:transcription cis-regulatory region binding"/>
    <property type="evidence" value="ECO:0007669"/>
    <property type="project" value="TreeGrafter"/>
</dbReference>
<dbReference type="GO" id="GO:0009295">
    <property type="term" value="C:nucleoid"/>
    <property type="evidence" value="ECO:0007669"/>
    <property type="project" value="UniProtKB-SubCell"/>
</dbReference>
<dbReference type="PANTHER" id="PTHR34701">
    <property type="entry name" value="TRANSCRIPTIONAL REGULATOR MRAZ"/>
    <property type="match status" value="1"/>
</dbReference>
<dbReference type="PANTHER" id="PTHR34701:SF1">
    <property type="entry name" value="TRANSCRIPTIONAL REGULATOR MRAZ"/>
    <property type="match status" value="1"/>
</dbReference>
<dbReference type="InterPro" id="IPR003444">
    <property type="entry name" value="MraZ"/>
</dbReference>
<proteinExistence type="inferred from homology"/>
<dbReference type="Pfam" id="PF02381">
    <property type="entry name" value="MraZ"/>
    <property type="match status" value="2"/>
</dbReference>
<dbReference type="EMBL" id="VUKA01000001">
    <property type="protein sequence ID" value="KAA2215298.1"/>
    <property type="molecule type" value="Genomic_DNA"/>
</dbReference>
<evidence type="ECO:0000259" key="9">
    <source>
        <dbReference type="PROSITE" id="PS51740"/>
    </source>
</evidence>
<dbReference type="Proteomes" id="UP000322110">
    <property type="component" value="Unassembled WGS sequence"/>
</dbReference>
<keyword evidence="2 7" id="KW-0963">Cytoplasm</keyword>
<dbReference type="HAMAP" id="MF_01008">
    <property type="entry name" value="MraZ"/>
    <property type="match status" value="1"/>
</dbReference>
<dbReference type="InterPro" id="IPR038619">
    <property type="entry name" value="MraZ_sf"/>
</dbReference>
<evidence type="ECO:0000256" key="3">
    <source>
        <dbReference type="ARBA" id="ARBA00022737"/>
    </source>
</evidence>